<keyword evidence="2" id="KW-1003">Cell membrane</keyword>
<dbReference type="FunFam" id="2.60.40.420:FF:000010">
    <property type="entry name" value="Early nodulin-like protein 1"/>
    <property type="match status" value="1"/>
</dbReference>
<dbReference type="AlphaFoldDB" id="A0A7J7H707"/>
<feature type="region of interest" description="Disordered" evidence="10">
    <location>
        <begin position="131"/>
        <end position="161"/>
    </location>
</feature>
<dbReference type="InterPro" id="IPR008972">
    <property type="entry name" value="Cupredoxin"/>
</dbReference>
<comment type="subcellular location">
    <subcellularLocation>
        <location evidence="1">Cell membrane</location>
        <topology evidence="1">Lipid-anchor</topology>
        <topology evidence="1">GPI-anchor</topology>
    </subcellularLocation>
</comment>
<evidence type="ECO:0000313" key="14">
    <source>
        <dbReference type="EMBL" id="KAF5948305.1"/>
    </source>
</evidence>
<dbReference type="PANTHER" id="PTHR33021">
    <property type="entry name" value="BLUE COPPER PROTEIN"/>
    <property type="match status" value="1"/>
</dbReference>
<dbReference type="PROSITE" id="PS51485">
    <property type="entry name" value="PHYTOCYANIN"/>
    <property type="match status" value="1"/>
</dbReference>
<evidence type="ECO:0000256" key="9">
    <source>
        <dbReference type="ARBA" id="ARBA00035011"/>
    </source>
</evidence>
<dbReference type="EMBL" id="JACBKZ010000006">
    <property type="protein sequence ID" value="KAF5948305.1"/>
    <property type="molecule type" value="Genomic_DNA"/>
</dbReference>
<accession>A0A7J7H707</accession>
<keyword evidence="6" id="KW-1015">Disulfide bond</keyword>
<dbReference type="InterPro" id="IPR041846">
    <property type="entry name" value="ENL_dom"/>
</dbReference>
<dbReference type="PANTHER" id="PTHR33021:SF14">
    <property type="entry name" value="OS01G0272700 PROTEIN"/>
    <property type="match status" value="1"/>
</dbReference>
<evidence type="ECO:0000256" key="7">
    <source>
        <dbReference type="ARBA" id="ARBA00023180"/>
    </source>
</evidence>
<feature type="transmembrane region" description="Helical" evidence="11">
    <location>
        <begin position="174"/>
        <end position="196"/>
    </location>
</feature>
<evidence type="ECO:0000256" key="3">
    <source>
        <dbReference type="ARBA" id="ARBA00022622"/>
    </source>
</evidence>
<keyword evidence="8" id="KW-0449">Lipoprotein</keyword>
<feature type="domain" description="Phytocyanin" evidence="13">
    <location>
        <begin position="24"/>
        <end position="125"/>
    </location>
</feature>
<evidence type="ECO:0000256" key="1">
    <source>
        <dbReference type="ARBA" id="ARBA00004609"/>
    </source>
</evidence>
<feature type="signal peptide" evidence="12">
    <location>
        <begin position="1"/>
        <end position="23"/>
    </location>
</feature>
<feature type="chain" id="PRO_5029632885" description="Phytocyanin domain-containing protein" evidence="12">
    <location>
        <begin position="24"/>
        <end position="197"/>
    </location>
</feature>
<keyword evidence="3" id="KW-0336">GPI-anchor</keyword>
<name>A0A7J7H707_CAMSI</name>
<keyword evidence="7" id="KW-0325">Glycoprotein</keyword>
<dbReference type="InterPro" id="IPR039391">
    <property type="entry name" value="Phytocyanin-like"/>
</dbReference>
<dbReference type="GO" id="GO:0009055">
    <property type="term" value="F:electron transfer activity"/>
    <property type="evidence" value="ECO:0007669"/>
    <property type="project" value="InterPro"/>
</dbReference>
<evidence type="ECO:0000313" key="15">
    <source>
        <dbReference type="Proteomes" id="UP000593564"/>
    </source>
</evidence>
<evidence type="ECO:0000256" key="11">
    <source>
        <dbReference type="SAM" id="Phobius"/>
    </source>
</evidence>
<evidence type="ECO:0000256" key="6">
    <source>
        <dbReference type="ARBA" id="ARBA00023157"/>
    </source>
</evidence>
<reference evidence="14 15" key="2">
    <citation type="submission" date="2020-07" db="EMBL/GenBank/DDBJ databases">
        <title>Genome assembly of wild tea tree DASZ reveals pedigree and selection history of tea varieties.</title>
        <authorList>
            <person name="Zhang W."/>
        </authorList>
    </citation>
    <scope>NUCLEOTIDE SEQUENCE [LARGE SCALE GENOMIC DNA]</scope>
    <source>
        <strain evidence="15">cv. G240</strain>
        <tissue evidence="14">Leaf</tissue>
    </source>
</reference>
<keyword evidence="11" id="KW-0812">Transmembrane</keyword>
<evidence type="ECO:0000256" key="4">
    <source>
        <dbReference type="ARBA" id="ARBA00022729"/>
    </source>
</evidence>
<reference evidence="15" key="1">
    <citation type="journal article" date="2020" name="Nat. Commun.">
        <title>Genome assembly of wild tea tree DASZ reveals pedigree and selection history of tea varieties.</title>
        <authorList>
            <person name="Zhang W."/>
            <person name="Zhang Y."/>
            <person name="Qiu H."/>
            <person name="Guo Y."/>
            <person name="Wan H."/>
            <person name="Zhang X."/>
            <person name="Scossa F."/>
            <person name="Alseekh S."/>
            <person name="Zhang Q."/>
            <person name="Wang P."/>
            <person name="Xu L."/>
            <person name="Schmidt M.H."/>
            <person name="Jia X."/>
            <person name="Li D."/>
            <person name="Zhu A."/>
            <person name="Guo F."/>
            <person name="Chen W."/>
            <person name="Ni D."/>
            <person name="Usadel B."/>
            <person name="Fernie A.R."/>
            <person name="Wen W."/>
        </authorList>
    </citation>
    <scope>NUCLEOTIDE SEQUENCE [LARGE SCALE GENOMIC DNA]</scope>
    <source>
        <strain evidence="15">cv. G240</strain>
    </source>
</reference>
<gene>
    <name evidence="14" type="ORF">HYC85_014262</name>
</gene>
<evidence type="ECO:0000259" key="13">
    <source>
        <dbReference type="PROSITE" id="PS51485"/>
    </source>
</evidence>
<evidence type="ECO:0000256" key="8">
    <source>
        <dbReference type="ARBA" id="ARBA00023288"/>
    </source>
</evidence>
<comment type="caution">
    <text evidence="14">The sequence shown here is derived from an EMBL/GenBank/DDBJ whole genome shotgun (WGS) entry which is preliminary data.</text>
</comment>
<dbReference type="Pfam" id="PF02298">
    <property type="entry name" value="Cu_bind_like"/>
    <property type="match status" value="1"/>
</dbReference>
<keyword evidence="15" id="KW-1185">Reference proteome</keyword>
<keyword evidence="4 12" id="KW-0732">Signal</keyword>
<protein>
    <recommendedName>
        <fullName evidence="13">Phytocyanin domain-containing protein</fullName>
    </recommendedName>
</protein>
<evidence type="ECO:0000256" key="10">
    <source>
        <dbReference type="SAM" id="MobiDB-lite"/>
    </source>
</evidence>
<dbReference type="Proteomes" id="UP000593564">
    <property type="component" value="Unassembled WGS sequence"/>
</dbReference>
<sequence>MESQRYLNFLLLSLMCFLCSSQAYNFYVGGKDGWVLNPTEKYTHWAGRNRFQVNDSLIFKYKQGSDSVLVVDKDDYNKCNKAKPIQSLEDGDSVFKFDNSGPFFFISGNGDNCEKGQKLIVVVLAIRNTTQKASPSPSSSPSSAAKPSLSPSPTPNHPSHFYAPAPAPSVAPPAFGGGSIGLVMGLSVVLFLFVGLV</sequence>
<dbReference type="InterPro" id="IPR003245">
    <property type="entry name" value="Phytocyanin_dom"/>
</dbReference>
<feature type="compositionally biased region" description="Low complexity" evidence="10">
    <location>
        <begin position="133"/>
        <end position="149"/>
    </location>
</feature>
<evidence type="ECO:0000256" key="12">
    <source>
        <dbReference type="SAM" id="SignalP"/>
    </source>
</evidence>
<evidence type="ECO:0000256" key="5">
    <source>
        <dbReference type="ARBA" id="ARBA00023136"/>
    </source>
</evidence>
<comment type="similarity">
    <text evidence="9">Belongs to the early nodulin-like (ENODL) family.</text>
</comment>
<evidence type="ECO:0000256" key="2">
    <source>
        <dbReference type="ARBA" id="ARBA00022475"/>
    </source>
</evidence>
<dbReference type="SUPFAM" id="SSF49503">
    <property type="entry name" value="Cupredoxins"/>
    <property type="match status" value="1"/>
</dbReference>
<organism evidence="14 15">
    <name type="scientific">Camellia sinensis</name>
    <name type="common">Tea plant</name>
    <name type="synonym">Thea sinensis</name>
    <dbReference type="NCBI Taxonomy" id="4442"/>
    <lineage>
        <taxon>Eukaryota</taxon>
        <taxon>Viridiplantae</taxon>
        <taxon>Streptophyta</taxon>
        <taxon>Embryophyta</taxon>
        <taxon>Tracheophyta</taxon>
        <taxon>Spermatophyta</taxon>
        <taxon>Magnoliopsida</taxon>
        <taxon>eudicotyledons</taxon>
        <taxon>Gunneridae</taxon>
        <taxon>Pentapetalae</taxon>
        <taxon>asterids</taxon>
        <taxon>Ericales</taxon>
        <taxon>Theaceae</taxon>
        <taxon>Camellia</taxon>
    </lineage>
</organism>
<dbReference type="CDD" id="cd11019">
    <property type="entry name" value="OsENODL1_like"/>
    <property type="match status" value="1"/>
</dbReference>
<keyword evidence="5 11" id="KW-0472">Membrane</keyword>
<proteinExistence type="inferred from homology"/>
<dbReference type="GO" id="GO:0098552">
    <property type="term" value="C:side of membrane"/>
    <property type="evidence" value="ECO:0007669"/>
    <property type="project" value="UniProtKB-KW"/>
</dbReference>
<keyword evidence="11" id="KW-1133">Transmembrane helix</keyword>
<dbReference type="Gene3D" id="2.60.40.420">
    <property type="entry name" value="Cupredoxins - blue copper proteins"/>
    <property type="match status" value="1"/>
</dbReference>
<dbReference type="GO" id="GO:0005886">
    <property type="term" value="C:plasma membrane"/>
    <property type="evidence" value="ECO:0007669"/>
    <property type="project" value="UniProtKB-SubCell"/>
</dbReference>